<comment type="caution">
    <text evidence="1">The sequence shown here is derived from an EMBL/GenBank/DDBJ whole genome shotgun (WGS) entry which is preliminary data.</text>
</comment>
<dbReference type="OrthoDB" id="10503158at2759"/>
<organism evidence="1 2">
    <name type="scientific">Paramuricea clavata</name>
    <name type="common">Red gorgonian</name>
    <name type="synonym">Violescent sea-whip</name>
    <dbReference type="NCBI Taxonomy" id="317549"/>
    <lineage>
        <taxon>Eukaryota</taxon>
        <taxon>Metazoa</taxon>
        <taxon>Cnidaria</taxon>
        <taxon>Anthozoa</taxon>
        <taxon>Octocorallia</taxon>
        <taxon>Malacalcyonacea</taxon>
        <taxon>Plexauridae</taxon>
        <taxon>Paramuricea</taxon>
    </lineage>
</organism>
<evidence type="ECO:0000313" key="1">
    <source>
        <dbReference type="EMBL" id="CAB4022981.1"/>
    </source>
</evidence>
<evidence type="ECO:0000313" key="2">
    <source>
        <dbReference type="Proteomes" id="UP001152795"/>
    </source>
</evidence>
<gene>
    <name evidence="1" type="ORF">PACLA_8A027080</name>
</gene>
<dbReference type="EMBL" id="CACRXK020012251">
    <property type="protein sequence ID" value="CAB4022981.1"/>
    <property type="molecule type" value="Genomic_DNA"/>
</dbReference>
<accession>A0A6S7K582</accession>
<name>A0A6S7K582_PARCT</name>
<dbReference type="AlphaFoldDB" id="A0A6S7K582"/>
<proteinExistence type="predicted"/>
<protein>
    <submittedName>
        <fullName evidence="1">Uncharacterized protein</fullName>
    </submittedName>
</protein>
<dbReference type="Proteomes" id="UP001152795">
    <property type="component" value="Unassembled WGS sequence"/>
</dbReference>
<reference evidence="1" key="1">
    <citation type="submission" date="2020-04" db="EMBL/GenBank/DDBJ databases">
        <authorList>
            <person name="Alioto T."/>
            <person name="Alioto T."/>
            <person name="Gomez Garrido J."/>
        </authorList>
    </citation>
    <scope>NUCLEOTIDE SEQUENCE</scope>
    <source>
        <strain evidence="1">A484AB</strain>
    </source>
</reference>
<sequence>MQAGREFVLFASVAVTLFGLVASSGVIIYGAAKLPKDVLNSIEETRKAMGCNAHVLPTVAGQGASPKCESFYVTIKPQIPLNTANFRTKVCSAPDEISFPFNGSSFFDMGMALRKSLKDNPIPRNAAVLRNPKCCHATKATSRNFAKIDKLTIRVVKLANVEITECGCGTV</sequence>
<keyword evidence="2" id="KW-1185">Reference proteome</keyword>